<proteinExistence type="inferred from homology"/>
<keyword evidence="9 12" id="KW-0503">Monooxygenase</keyword>
<reference evidence="14 15" key="1">
    <citation type="journal article" date="2018" name="Mol. Plant">
        <title>The genome of Artemisia annua provides insight into the evolution of Asteraceae family and artemisinin biosynthesis.</title>
        <authorList>
            <person name="Shen Q."/>
            <person name="Zhang L."/>
            <person name="Liao Z."/>
            <person name="Wang S."/>
            <person name="Yan T."/>
            <person name="Shi P."/>
            <person name="Liu M."/>
            <person name="Fu X."/>
            <person name="Pan Q."/>
            <person name="Wang Y."/>
            <person name="Lv Z."/>
            <person name="Lu X."/>
            <person name="Zhang F."/>
            <person name="Jiang W."/>
            <person name="Ma Y."/>
            <person name="Chen M."/>
            <person name="Hao X."/>
            <person name="Li L."/>
            <person name="Tang Y."/>
            <person name="Lv G."/>
            <person name="Zhou Y."/>
            <person name="Sun X."/>
            <person name="Brodelius P.E."/>
            <person name="Rose J.K.C."/>
            <person name="Tang K."/>
        </authorList>
    </citation>
    <scope>NUCLEOTIDE SEQUENCE [LARGE SCALE GENOMIC DNA]</scope>
    <source>
        <strain evidence="15">cv. Huhao1</strain>
        <tissue evidence="14">Leaf</tissue>
    </source>
</reference>
<dbReference type="Proteomes" id="UP000245207">
    <property type="component" value="Unassembled WGS sequence"/>
</dbReference>
<keyword evidence="8 11" id="KW-0408">Iron</keyword>
<dbReference type="GO" id="GO:0020037">
    <property type="term" value="F:heme binding"/>
    <property type="evidence" value="ECO:0007669"/>
    <property type="project" value="InterPro"/>
</dbReference>
<evidence type="ECO:0000256" key="10">
    <source>
        <dbReference type="ARBA" id="ARBA00023136"/>
    </source>
</evidence>
<dbReference type="InterPro" id="IPR050651">
    <property type="entry name" value="Plant_Cytochrome_P450_Monoox"/>
</dbReference>
<dbReference type="PRINTS" id="PR00385">
    <property type="entry name" value="P450"/>
</dbReference>
<dbReference type="CDD" id="cd20654">
    <property type="entry name" value="CYP82"/>
    <property type="match status" value="1"/>
</dbReference>
<feature type="transmembrane region" description="Helical" evidence="13">
    <location>
        <begin position="6"/>
        <end position="27"/>
    </location>
</feature>
<keyword evidence="10 13" id="KW-0472">Membrane</keyword>
<evidence type="ECO:0000313" key="14">
    <source>
        <dbReference type="EMBL" id="PWA84188.1"/>
    </source>
</evidence>
<dbReference type="GO" id="GO:0005506">
    <property type="term" value="F:iron ion binding"/>
    <property type="evidence" value="ECO:0007669"/>
    <property type="project" value="InterPro"/>
</dbReference>
<evidence type="ECO:0000256" key="6">
    <source>
        <dbReference type="ARBA" id="ARBA00022989"/>
    </source>
</evidence>
<protein>
    <submittedName>
        <fullName evidence="14">Cytochrome P450</fullName>
    </submittedName>
</protein>
<keyword evidence="15" id="KW-1185">Reference proteome</keyword>
<dbReference type="PANTHER" id="PTHR47947:SF26">
    <property type="entry name" value="CYTOCHROME P450"/>
    <property type="match status" value="1"/>
</dbReference>
<dbReference type="InterPro" id="IPR017972">
    <property type="entry name" value="Cyt_P450_CS"/>
</dbReference>
<evidence type="ECO:0000256" key="9">
    <source>
        <dbReference type="ARBA" id="ARBA00023033"/>
    </source>
</evidence>
<comment type="similarity">
    <text evidence="12">Belongs to the cytochrome P450 family.</text>
</comment>
<dbReference type="InterPro" id="IPR002401">
    <property type="entry name" value="Cyt_P450_E_grp-I"/>
</dbReference>
<evidence type="ECO:0000313" key="15">
    <source>
        <dbReference type="Proteomes" id="UP000245207"/>
    </source>
</evidence>
<keyword evidence="7 12" id="KW-0560">Oxidoreductase</keyword>
<dbReference type="GO" id="GO:0016020">
    <property type="term" value="C:membrane"/>
    <property type="evidence" value="ECO:0007669"/>
    <property type="project" value="UniProtKB-SubCell"/>
</dbReference>
<dbReference type="FunFam" id="1.10.630.10:FF:000026">
    <property type="entry name" value="Cytochrome P450 82C4"/>
    <property type="match status" value="1"/>
</dbReference>
<evidence type="ECO:0000256" key="3">
    <source>
        <dbReference type="ARBA" id="ARBA00022617"/>
    </source>
</evidence>
<evidence type="ECO:0000256" key="2">
    <source>
        <dbReference type="ARBA" id="ARBA00004370"/>
    </source>
</evidence>
<sequence>MISIELHLMFQTALTATFLIVAIIFLYQMLSQKMTKSSKIKSPPQAKGAWPIIGHLHLLGGPELPHIVLGRMADECGPIFTIKLGVYQILVVSDHMIAKECFTKNDKVFASRPKILAAELMAYNYAGFGVSPYGDYWKHMRKMVIAELLSHRNVEMLRYIRVQEVRASMKDIFETWVTNKKSACADMARVEMKELFGNLILNIVGRTISGKRFSPNDDEAVRVHRVVRKFFELCGTFVVSDYIPYVKCLDLGGHEKAMKVTAKDLDNILEEWLDEHKKRRETGLKGESKPDFMDVLISILEGSCKDEFQDFDCDTIIKATAVNILVAGLDTTTVTLTWALSLLLNNPQALKKAQDEIDEHVGRKRPVEESDMKNLVYLEAIIKETFRLYPTGQLSVPHESMDDCVLAEYNIPKGTGLIINLWKLHHDPNIWSNPNQFQPERFLTSQKDVDIKGQHYELLPFGSGRRMCPGLNFALKSLYLVLASLLQGFELMKPSTEPIDMTASVGLTNMKKTPLEVLLSPRLPIHMYHAGDAPCDLVSIKQSHSK</sequence>
<dbReference type="InterPro" id="IPR036396">
    <property type="entry name" value="Cyt_P450_sf"/>
</dbReference>
<dbReference type="AlphaFoldDB" id="A0A2U1PEI0"/>
<keyword evidence="5 11" id="KW-0479">Metal-binding</keyword>
<dbReference type="OrthoDB" id="2789670at2759"/>
<comment type="subcellular location">
    <subcellularLocation>
        <location evidence="2">Membrane</location>
    </subcellularLocation>
</comment>
<comment type="cofactor">
    <cofactor evidence="1 11">
        <name>heme</name>
        <dbReference type="ChEBI" id="CHEBI:30413"/>
    </cofactor>
</comment>
<name>A0A2U1PEI0_ARTAN</name>
<keyword evidence="4 13" id="KW-0812">Transmembrane</keyword>
<dbReference type="EMBL" id="PKPP01001255">
    <property type="protein sequence ID" value="PWA84188.1"/>
    <property type="molecule type" value="Genomic_DNA"/>
</dbReference>
<evidence type="ECO:0000256" key="12">
    <source>
        <dbReference type="RuleBase" id="RU000461"/>
    </source>
</evidence>
<dbReference type="STRING" id="35608.A0A2U1PEI0"/>
<gene>
    <name evidence="14" type="ORF">CTI12_AA161440</name>
</gene>
<dbReference type="PANTHER" id="PTHR47947">
    <property type="entry name" value="CYTOCHROME P450 82C3-RELATED"/>
    <property type="match status" value="1"/>
</dbReference>
<dbReference type="Pfam" id="PF00067">
    <property type="entry name" value="p450"/>
    <property type="match status" value="1"/>
</dbReference>
<evidence type="ECO:0000256" key="8">
    <source>
        <dbReference type="ARBA" id="ARBA00023004"/>
    </source>
</evidence>
<dbReference type="GO" id="GO:0004497">
    <property type="term" value="F:monooxygenase activity"/>
    <property type="evidence" value="ECO:0007669"/>
    <property type="project" value="UniProtKB-KW"/>
</dbReference>
<evidence type="ECO:0000256" key="5">
    <source>
        <dbReference type="ARBA" id="ARBA00022723"/>
    </source>
</evidence>
<accession>A0A2U1PEI0</accession>
<organism evidence="14 15">
    <name type="scientific">Artemisia annua</name>
    <name type="common">Sweet wormwood</name>
    <dbReference type="NCBI Taxonomy" id="35608"/>
    <lineage>
        <taxon>Eukaryota</taxon>
        <taxon>Viridiplantae</taxon>
        <taxon>Streptophyta</taxon>
        <taxon>Embryophyta</taxon>
        <taxon>Tracheophyta</taxon>
        <taxon>Spermatophyta</taxon>
        <taxon>Magnoliopsida</taxon>
        <taxon>eudicotyledons</taxon>
        <taxon>Gunneridae</taxon>
        <taxon>Pentapetalae</taxon>
        <taxon>asterids</taxon>
        <taxon>campanulids</taxon>
        <taxon>Asterales</taxon>
        <taxon>Asteraceae</taxon>
        <taxon>Asteroideae</taxon>
        <taxon>Anthemideae</taxon>
        <taxon>Artemisiinae</taxon>
        <taxon>Artemisia</taxon>
    </lineage>
</organism>
<dbReference type="InterPro" id="IPR001128">
    <property type="entry name" value="Cyt_P450"/>
</dbReference>
<feature type="binding site" description="axial binding residue" evidence="11">
    <location>
        <position position="468"/>
    </location>
    <ligand>
        <name>heme</name>
        <dbReference type="ChEBI" id="CHEBI:30413"/>
    </ligand>
    <ligandPart>
        <name>Fe</name>
        <dbReference type="ChEBI" id="CHEBI:18248"/>
    </ligandPart>
</feature>
<dbReference type="SUPFAM" id="SSF48264">
    <property type="entry name" value="Cytochrome P450"/>
    <property type="match status" value="1"/>
</dbReference>
<evidence type="ECO:0000256" key="7">
    <source>
        <dbReference type="ARBA" id="ARBA00023002"/>
    </source>
</evidence>
<dbReference type="PROSITE" id="PS00086">
    <property type="entry name" value="CYTOCHROME_P450"/>
    <property type="match status" value="1"/>
</dbReference>
<comment type="caution">
    <text evidence="14">The sequence shown here is derived from an EMBL/GenBank/DDBJ whole genome shotgun (WGS) entry which is preliminary data.</text>
</comment>
<keyword evidence="6 13" id="KW-1133">Transmembrane helix</keyword>
<dbReference type="PRINTS" id="PR00463">
    <property type="entry name" value="EP450I"/>
</dbReference>
<dbReference type="GO" id="GO:0016705">
    <property type="term" value="F:oxidoreductase activity, acting on paired donors, with incorporation or reduction of molecular oxygen"/>
    <property type="evidence" value="ECO:0007669"/>
    <property type="project" value="InterPro"/>
</dbReference>
<evidence type="ECO:0000256" key="11">
    <source>
        <dbReference type="PIRSR" id="PIRSR602401-1"/>
    </source>
</evidence>
<evidence type="ECO:0000256" key="4">
    <source>
        <dbReference type="ARBA" id="ARBA00022692"/>
    </source>
</evidence>
<keyword evidence="3 11" id="KW-0349">Heme</keyword>
<evidence type="ECO:0000256" key="13">
    <source>
        <dbReference type="SAM" id="Phobius"/>
    </source>
</evidence>
<dbReference type="Gene3D" id="1.10.630.10">
    <property type="entry name" value="Cytochrome P450"/>
    <property type="match status" value="1"/>
</dbReference>
<evidence type="ECO:0000256" key="1">
    <source>
        <dbReference type="ARBA" id="ARBA00001971"/>
    </source>
</evidence>